<dbReference type="STRING" id="1789224.BFG52_05460"/>
<feature type="transmembrane region" description="Helical" evidence="1">
    <location>
        <begin position="22"/>
        <end position="42"/>
    </location>
</feature>
<keyword evidence="3" id="KW-1185">Reference proteome</keyword>
<dbReference type="EMBL" id="CP016895">
    <property type="protein sequence ID" value="AOA57855.1"/>
    <property type="molecule type" value="Genomic_DNA"/>
</dbReference>
<reference evidence="3" key="1">
    <citation type="submission" date="2016-08" db="EMBL/GenBank/DDBJ databases">
        <authorList>
            <person name="Liu S."/>
        </authorList>
    </citation>
    <scope>NUCLEOTIDE SEQUENCE [LARGE SCALE GENOMIC DNA]</scope>
    <source>
        <strain evidence="3">BRTC-1</strain>
    </source>
</reference>
<keyword evidence="1" id="KW-0812">Transmembrane</keyword>
<name>A0A1B2LY49_9GAMM</name>
<dbReference type="RefSeq" id="WP_067553407.1">
    <property type="nucleotide sequence ID" value="NZ_CP016895.1"/>
</dbReference>
<evidence type="ECO:0000256" key="1">
    <source>
        <dbReference type="SAM" id="Phobius"/>
    </source>
</evidence>
<evidence type="ECO:0000313" key="2">
    <source>
        <dbReference type="EMBL" id="AOA57855.1"/>
    </source>
</evidence>
<dbReference type="KEGG" id="ala:BFG52_05460"/>
<sequence length="296" mass="33749">MQQLSPSLQTQLLALKHRQRRVRFWAVFAVLLACLMLALFLVRQQLAYALVGLGLDIEYLHLPVSLALNISATDQVDGYLDRALSWVGWFLLKIPVSMIAAFVFIRVLRLFKAARQRMQSKVLTFVAWLIGFILAWSVLSYVQYAKQAPVAYAGLIQYKQNIQQSPIANYLKQSQQSDFVQSYVLAQTALLHRPIDRTAADFYLQRILPIADAERISHYGLQEEQLWTMQQQVYAKNILPNSPALQSKINRATQYSALMYWLSLITFGGASFVALCCAGLARHLQQRLVRIQQALD</sequence>
<organism evidence="2 3">
    <name type="scientific">Acinetobacter larvae</name>
    <dbReference type="NCBI Taxonomy" id="1789224"/>
    <lineage>
        <taxon>Bacteria</taxon>
        <taxon>Pseudomonadati</taxon>
        <taxon>Pseudomonadota</taxon>
        <taxon>Gammaproteobacteria</taxon>
        <taxon>Moraxellales</taxon>
        <taxon>Moraxellaceae</taxon>
        <taxon>Acinetobacter</taxon>
    </lineage>
</organism>
<protein>
    <submittedName>
        <fullName evidence="2">Uncharacterized protein</fullName>
    </submittedName>
</protein>
<feature type="transmembrane region" description="Helical" evidence="1">
    <location>
        <begin position="258"/>
        <end position="281"/>
    </location>
</feature>
<proteinExistence type="predicted"/>
<dbReference type="Proteomes" id="UP000093391">
    <property type="component" value="Chromosome"/>
</dbReference>
<keyword evidence="1" id="KW-1133">Transmembrane helix</keyword>
<dbReference type="AlphaFoldDB" id="A0A1B2LY49"/>
<dbReference type="OrthoDB" id="6708686at2"/>
<evidence type="ECO:0000313" key="3">
    <source>
        <dbReference type="Proteomes" id="UP000093391"/>
    </source>
</evidence>
<feature type="transmembrane region" description="Helical" evidence="1">
    <location>
        <begin position="120"/>
        <end position="139"/>
    </location>
</feature>
<accession>A0A1B2LY49</accession>
<feature type="transmembrane region" description="Helical" evidence="1">
    <location>
        <begin position="86"/>
        <end position="108"/>
    </location>
</feature>
<keyword evidence="1" id="KW-0472">Membrane</keyword>
<gene>
    <name evidence="2" type="ORF">BFG52_05460</name>
</gene>